<dbReference type="RefSeq" id="WP_135271492.1">
    <property type="nucleotide sequence ID" value="NZ_SRIB01000011.1"/>
</dbReference>
<dbReference type="InterPro" id="IPR002912">
    <property type="entry name" value="ACT_dom"/>
</dbReference>
<dbReference type="AlphaFoldDB" id="A0A4Z0D2H6"/>
<dbReference type="Gene3D" id="3.30.2130.10">
    <property type="entry name" value="VC0802-like"/>
    <property type="match status" value="1"/>
</dbReference>
<evidence type="ECO:0000256" key="1">
    <source>
        <dbReference type="ARBA" id="ARBA00023122"/>
    </source>
</evidence>
<dbReference type="PROSITE" id="PS51371">
    <property type="entry name" value="CBS"/>
    <property type="match status" value="2"/>
</dbReference>
<evidence type="ECO:0000259" key="3">
    <source>
        <dbReference type="PROSITE" id="PS51371"/>
    </source>
</evidence>
<dbReference type="PROSITE" id="PS51671">
    <property type="entry name" value="ACT"/>
    <property type="match status" value="1"/>
</dbReference>
<dbReference type="InterPro" id="IPR046342">
    <property type="entry name" value="CBS_dom_sf"/>
</dbReference>
<name>A0A4Z0D2H6_9FIRM</name>
<gene>
    <name evidence="5" type="ORF">E4100_07840</name>
</gene>
<dbReference type="SMART" id="SM00116">
    <property type="entry name" value="CBS"/>
    <property type="match status" value="2"/>
</dbReference>
<evidence type="ECO:0000256" key="2">
    <source>
        <dbReference type="PROSITE-ProRule" id="PRU00703"/>
    </source>
</evidence>
<dbReference type="Pfam" id="PF01842">
    <property type="entry name" value="ACT"/>
    <property type="match status" value="1"/>
</dbReference>
<sequence>MYVRNHMIKLKDLVSLNPEENVKDALKKINSKDFLSLPVISENKILGILMKEAIYRKYFEEDFTSKEDFLTNCKVKDIYNKDLKIINESEPIEEASYLLNNRRTPFLAVIDDKGNFVGILTHAAIFKAFSEIFGLEIGQRLVIHMFDIPGQLARLTDILKKENINIMNLTLLDTKVMGIIKVVLRVDTANIEELVLKLEKEGFKIGEFGE</sequence>
<organism evidence="5 6">
    <name type="scientific">Soehngenia longivitae</name>
    <dbReference type="NCBI Taxonomy" id="2562294"/>
    <lineage>
        <taxon>Bacteria</taxon>
        <taxon>Bacillati</taxon>
        <taxon>Bacillota</taxon>
        <taxon>Tissierellia</taxon>
        <taxon>Tissierellales</taxon>
        <taxon>Tissierellaceae</taxon>
        <taxon>Soehngenia</taxon>
    </lineage>
</organism>
<dbReference type="CDD" id="cd02205">
    <property type="entry name" value="CBS_pair_SF"/>
    <property type="match status" value="1"/>
</dbReference>
<dbReference type="SUPFAM" id="SSF55021">
    <property type="entry name" value="ACT-like"/>
    <property type="match status" value="1"/>
</dbReference>
<protein>
    <submittedName>
        <fullName evidence="5">CBS domain-containing protein</fullName>
    </submittedName>
</protein>
<dbReference type="SUPFAM" id="SSF54631">
    <property type="entry name" value="CBS-domain pair"/>
    <property type="match status" value="1"/>
</dbReference>
<proteinExistence type="predicted"/>
<comment type="caution">
    <text evidence="5">The sequence shown here is derived from an EMBL/GenBank/DDBJ whole genome shotgun (WGS) entry which is preliminary data.</text>
</comment>
<keyword evidence="6" id="KW-1185">Reference proteome</keyword>
<dbReference type="OrthoDB" id="1706107at2"/>
<evidence type="ECO:0000313" key="5">
    <source>
        <dbReference type="EMBL" id="TFZ39528.1"/>
    </source>
</evidence>
<dbReference type="Gene3D" id="3.10.580.10">
    <property type="entry name" value="CBS-domain"/>
    <property type="match status" value="1"/>
</dbReference>
<keyword evidence="1 2" id="KW-0129">CBS domain</keyword>
<accession>A0A4Z0D2H6</accession>
<feature type="domain" description="CBS" evidence="3">
    <location>
        <begin position="79"/>
        <end position="137"/>
    </location>
</feature>
<evidence type="ECO:0000313" key="6">
    <source>
        <dbReference type="Proteomes" id="UP000298381"/>
    </source>
</evidence>
<feature type="domain" description="CBS" evidence="3">
    <location>
        <begin position="7"/>
        <end position="65"/>
    </location>
</feature>
<dbReference type="Pfam" id="PF00571">
    <property type="entry name" value="CBS"/>
    <property type="match status" value="2"/>
</dbReference>
<reference evidence="5 6" key="1">
    <citation type="submission" date="2019-03" db="EMBL/GenBank/DDBJ databases">
        <title>Draft genome sequence data and analysis of a Fermenting Bacterium, Soehngenia longevitae strain 1933PT, isolated from petroleum reservoir in Azerbaijan.</title>
        <authorList>
            <person name="Grouzdev D.S."/>
            <person name="Bidzhieva S.K."/>
            <person name="Sokolova D.S."/>
            <person name="Tourova T.P."/>
            <person name="Poltaraus A.B."/>
            <person name="Nazina T.N."/>
        </authorList>
    </citation>
    <scope>NUCLEOTIDE SEQUENCE [LARGE SCALE GENOMIC DNA]</scope>
    <source>
        <strain evidence="5 6">1933P</strain>
    </source>
</reference>
<dbReference type="InterPro" id="IPR000644">
    <property type="entry name" value="CBS_dom"/>
</dbReference>
<dbReference type="Proteomes" id="UP000298381">
    <property type="component" value="Unassembled WGS sequence"/>
</dbReference>
<dbReference type="EMBL" id="SRIB01000011">
    <property type="protein sequence ID" value="TFZ39528.1"/>
    <property type="molecule type" value="Genomic_DNA"/>
</dbReference>
<evidence type="ECO:0000259" key="4">
    <source>
        <dbReference type="PROSITE" id="PS51671"/>
    </source>
</evidence>
<dbReference type="PANTHER" id="PTHR43080">
    <property type="entry name" value="CBS DOMAIN-CONTAINING PROTEIN CBSX3, MITOCHONDRIAL"/>
    <property type="match status" value="1"/>
</dbReference>
<dbReference type="InterPro" id="IPR045865">
    <property type="entry name" value="ACT-like_dom_sf"/>
</dbReference>
<dbReference type="InterPro" id="IPR051257">
    <property type="entry name" value="Diverse_CBS-Domain"/>
</dbReference>
<feature type="domain" description="ACT" evidence="4">
    <location>
        <begin position="140"/>
        <end position="210"/>
    </location>
</feature>
<dbReference type="PANTHER" id="PTHR43080:SF2">
    <property type="entry name" value="CBS DOMAIN-CONTAINING PROTEIN"/>
    <property type="match status" value="1"/>
</dbReference>